<dbReference type="GO" id="GO:0004791">
    <property type="term" value="F:thioredoxin-disulfide reductase (NADPH) activity"/>
    <property type="evidence" value="ECO:0007669"/>
    <property type="project" value="TreeGrafter"/>
</dbReference>
<dbReference type="PANTHER" id="PTHR46472">
    <property type="entry name" value="NUCLEOREDOXIN"/>
    <property type="match status" value="1"/>
</dbReference>
<evidence type="ECO:0000313" key="2">
    <source>
        <dbReference type="EMBL" id="KAJ3103509.1"/>
    </source>
</evidence>
<evidence type="ECO:0000313" key="3">
    <source>
        <dbReference type="Proteomes" id="UP001211907"/>
    </source>
</evidence>
<proteinExistence type="predicted"/>
<comment type="caution">
    <text evidence="2">The sequence shown here is derived from an EMBL/GenBank/DDBJ whole genome shotgun (WGS) entry which is preliminary data.</text>
</comment>
<gene>
    <name evidence="2" type="ORF">HK100_004196</name>
</gene>
<dbReference type="Gene3D" id="3.40.30.10">
    <property type="entry name" value="Glutaredoxin"/>
    <property type="match status" value="1"/>
</dbReference>
<dbReference type="GO" id="GO:0005634">
    <property type="term" value="C:nucleus"/>
    <property type="evidence" value="ECO:0007669"/>
    <property type="project" value="TreeGrafter"/>
</dbReference>
<evidence type="ECO:0000259" key="1">
    <source>
        <dbReference type="Pfam" id="PF13905"/>
    </source>
</evidence>
<dbReference type="InterPro" id="IPR012336">
    <property type="entry name" value="Thioredoxin-like_fold"/>
</dbReference>
<organism evidence="2 3">
    <name type="scientific">Physocladia obscura</name>
    <dbReference type="NCBI Taxonomy" id="109957"/>
    <lineage>
        <taxon>Eukaryota</taxon>
        <taxon>Fungi</taxon>
        <taxon>Fungi incertae sedis</taxon>
        <taxon>Chytridiomycota</taxon>
        <taxon>Chytridiomycota incertae sedis</taxon>
        <taxon>Chytridiomycetes</taxon>
        <taxon>Chytridiales</taxon>
        <taxon>Chytriomycetaceae</taxon>
        <taxon>Physocladia</taxon>
    </lineage>
</organism>
<dbReference type="GO" id="GO:0031397">
    <property type="term" value="P:negative regulation of protein ubiquitination"/>
    <property type="evidence" value="ECO:0007669"/>
    <property type="project" value="TreeGrafter"/>
</dbReference>
<sequence>FTPKLLEYHEKMKDKFDLVYVGCDDTEQVCSEYHHSSVPFHGIQFRNIQSLNDQLRKNYYGLEIRGLPTLLLLDIETGVLLSTKGYNAIQSDPEGALFPYAKKNVGDIIIDSKFVVGDRGKVNVDVLLNADHLANLFDSLEFPIRQSWDPKCVCGVTPGFRYECQDCRKKFVLCPECYPKLANQHTSKNETHSFDLVPDPNIRVSKILDKLIQDYIAAGGITNTKFRVAMVSYEQTAHKHAEHAAQVPWPTFAFDANGATNYFLKDVLETVTGQPKVVVLDRQKQQINRDAGIAMLKEFSIPYLPQLIGDSSVTIHANGFSKNNKPYINVYGQENNPEIEDILTRVFKTINPDAGEVKTAGGGSRVVYTEDVCIIVPNDGTIPLVEPEILFFYSSFEDEQARMLKRYYKMKNMSMFGYRLNQDDWEKYPSDVPFSEDALQFALDFKLGKLKVTKEEELRKKKEEEDRQKIVD</sequence>
<feature type="domain" description="Thioredoxin-like fold" evidence="1">
    <location>
        <begin position="1"/>
        <end position="74"/>
    </location>
</feature>
<protein>
    <recommendedName>
        <fullName evidence="1">Thioredoxin-like fold domain-containing protein</fullName>
    </recommendedName>
</protein>
<accession>A0AAD5SU50</accession>
<dbReference type="PANTHER" id="PTHR46472:SF1">
    <property type="entry name" value="NUCLEOREDOXIN"/>
    <property type="match status" value="1"/>
</dbReference>
<reference evidence="2" key="1">
    <citation type="submission" date="2020-05" db="EMBL/GenBank/DDBJ databases">
        <title>Phylogenomic resolution of chytrid fungi.</title>
        <authorList>
            <person name="Stajich J.E."/>
            <person name="Amses K."/>
            <person name="Simmons R."/>
            <person name="Seto K."/>
            <person name="Myers J."/>
            <person name="Bonds A."/>
            <person name="Quandt C.A."/>
            <person name="Barry K."/>
            <person name="Liu P."/>
            <person name="Grigoriev I."/>
            <person name="Longcore J.E."/>
            <person name="James T.Y."/>
        </authorList>
    </citation>
    <scope>NUCLEOTIDE SEQUENCE</scope>
    <source>
        <strain evidence="2">JEL0513</strain>
    </source>
</reference>
<dbReference type="Pfam" id="PF13905">
    <property type="entry name" value="Thioredoxin_8"/>
    <property type="match status" value="1"/>
</dbReference>
<dbReference type="EMBL" id="JADGJH010002102">
    <property type="protein sequence ID" value="KAJ3103509.1"/>
    <property type="molecule type" value="Genomic_DNA"/>
</dbReference>
<dbReference type="Proteomes" id="UP001211907">
    <property type="component" value="Unassembled WGS sequence"/>
</dbReference>
<dbReference type="AlphaFoldDB" id="A0AAD5SU50"/>
<name>A0AAD5SU50_9FUNG</name>
<keyword evidence="3" id="KW-1185">Reference proteome</keyword>
<feature type="non-terminal residue" evidence="2">
    <location>
        <position position="472"/>
    </location>
</feature>